<dbReference type="EMBL" id="GBHO01003009">
    <property type="protein sequence ID" value="JAG40595.1"/>
    <property type="molecule type" value="Transcribed_RNA"/>
</dbReference>
<feature type="region of interest" description="Disordered" evidence="4">
    <location>
        <begin position="24"/>
        <end position="45"/>
    </location>
</feature>
<dbReference type="InterPro" id="IPR029026">
    <property type="entry name" value="tRNA_m1G_MTases_N"/>
</dbReference>
<dbReference type="SUPFAM" id="SSF55315">
    <property type="entry name" value="L30e-like"/>
    <property type="match status" value="1"/>
</dbReference>
<dbReference type="SMART" id="SM00967">
    <property type="entry name" value="SpoU_sub_bind"/>
    <property type="match status" value="1"/>
</dbReference>
<evidence type="ECO:0000313" key="7">
    <source>
        <dbReference type="EMBL" id="JAG40596.1"/>
    </source>
</evidence>
<dbReference type="Pfam" id="PF00588">
    <property type="entry name" value="SpoU_methylase"/>
    <property type="match status" value="1"/>
</dbReference>
<dbReference type="AlphaFoldDB" id="A0A0A9Z9Q4"/>
<dbReference type="Pfam" id="PF22435">
    <property type="entry name" value="MRM3-like_sub_bind"/>
    <property type="match status" value="1"/>
</dbReference>
<reference evidence="7" key="1">
    <citation type="journal article" date="2014" name="PLoS ONE">
        <title>Transcriptome-Based Identification of ABC Transporters in the Western Tarnished Plant Bug Lygus hesperus.</title>
        <authorList>
            <person name="Hull J.J."/>
            <person name="Chaney K."/>
            <person name="Geib S.M."/>
            <person name="Fabrick J.A."/>
            <person name="Brent C.S."/>
            <person name="Walsh D."/>
            <person name="Lavine L.C."/>
        </authorList>
    </citation>
    <scope>NUCLEOTIDE SEQUENCE</scope>
</reference>
<dbReference type="EMBL" id="GBHO01003007">
    <property type="protein sequence ID" value="JAG40597.1"/>
    <property type="molecule type" value="Transcribed_RNA"/>
</dbReference>
<evidence type="ECO:0000256" key="4">
    <source>
        <dbReference type="SAM" id="MobiDB-lite"/>
    </source>
</evidence>
<dbReference type="GO" id="GO:0003723">
    <property type="term" value="F:RNA binding"/>
    <property type="evidence" value="ECO:0007669"/>
    <property type="project" value="InterPro"/>
</dbReference>
<evidence type="ECO:0000256" key="3">
    <source>
        <dbReference type="ARBA" id="ARBA00022679"/>
    </source>
</evidence>
<dbReference type="PANTHER" id="PTHR43191:SF2">
    <property type="entry name" value="RRNA METHYLTRANSFERASE 3, MITOCHONDRIAL"/>
    <property type="match status" value="1"/>
</dbReference>
<dbReference type="InterPro" id="IPR029064">
    <property type="entry name" value="Ribosomal_eL30-like_sf"/>
</dbReference>
<evidence type="ECO:0000313" key="8">
    <source>
        <dbReference type="EMBL" id="JAG40597.1"/>
    </source>
</evidence>
<dbReference type="Gene3D" id="3.40.1280.10">
    <property type="match status" value="1"/>
</dbReference>
<dbReference type="InterPro" id="IPR029028">
    <property type="entry name" value="Alpha/beta_knot_MTases"/>
</dbReference>
<comment type="similarity">
    <text evidence="1">Belongs to the class IV-like SAM-binding methyltransferase superfamily. RNA methyltransferase TrmH family.</text>
</comment>
<name>A0A0A9Z9Q4_LYGHE</name>
<dbReference type="InterPro" id="IPR001537">
    <property type="entry name" value="SpoU_MeTrfase"/>
</dbReference>
<proteinExistence type="inferred from homology"/>
<dbReference type="Gene3D" id="3.30.1330.30">
    <property type="match status" value="1"/>
</dbReference>
<dbReference type="EMBL" id="GBHO01003008">
    <property type="protein sequence ID" value="JAG40596.1"/>
    <property type="molecule type" value="Transcribed_RNA"/>
</dbReference>
<keyword evidence="2 7" id="KW-0489">Methyltransferase</keyword>
<dbReference type="GO" id="GO:0032259">
    <property type="term" value="P:methylation"/>
    <property type="evidence" value="ECO:0007669"/>
    <property type="project" value="UniProtKB-KW"/>
</dbReference>
<gene>
    <name evidence="7" type="primary">Rnmtl1_2</name>
    <name evidence="6" type="synonym">Rnmtl1_0</name>
    <name evidence="8" type="synonym">Rnmtl1_1</name>
    <name evidence="7" type="ORF">CM83_54734</name>
    <name evidence="8" type="ORF">CM83_54735</name>
    <name evidence="6" type="ORF">CM83_54736</name>
</gene>
<dbReference type="InterPro" id="IPR053888">
    <property type="entry name" value="MRM3-like_sub_bind"/>
</dbReference>
<dbReference type="GO" id="GO:0005737">
    <property type="term" value="C:cytoplasm"/>
    <property type="evidence" value="ECO:0007669"/>
    <property type="project" value="UniProtKB-ARBA"/>
</dbReference>
<dbReference type="PANTHER" id="PTHR43191">
    <property type="entry name" value="RRNA METHYLTRANSFERASE 3"/>
    <property type="match status" value="1"/>
</dbReference>
<evidence type="ECO:0000256" key="2">
    <source>
        <dbReference type="ARBA" id="ARBA00022603"/>
    </source>
</evidence>
<keyword evidence="3 7" id="KW-0808">Transferase</keyword>
<accession>A0A0A9Z9Q4</accession>
<protein>
    <submittedName>
        <fullName evidence="7">RNA methyltransferase-like protein 1</fullName>
    </submittedName>
</protein>
<organism evidence="7">
    <name type="scientific">Lygus hesperus</name>
    <name type="common">Western plant bug</name>
    <dbReference type="NCBI Taxonomy" id="30085"/>
    <lineage>
        <taxon>Eukaryota</taxon>
        <taxon>Metazoa</taxon>
        <taxon>Ecdysozoa</taxon>
        <taxon>Arthropoda</taxon>
        <taxon>Hexapoda</taxon>
        <taxon>Insecta</taxon>
        <taxon>Pterygota</taxon>
        <taxon>Neoptera</taxon>
        <taxon>Paraneoptera</taxon>
        <taxon>Hemiptera</taxon>
        <taxon>Heteroptera</taxon>
        <taxon>Panheteroptera</taxon>
        <taxon>Cimicomorpha</taxon>
        <taxon>Miridae</taxon>
        <taxon>Mirini</taxon>
        <taxon>Lygus</taxon>
    </lineage>
</organism>
<dbReference type="SUPFAM" id="SSF75217">
    <property type="entry name" value="alpha/beta knot"/>
    <property type="match status" value="1"/>
</dbReference>
<evidence type="ECO:0000313" key="6">
    <source>
        <dbReference type="EMBL" id="JAG40595.1"/>
    </source>
</evidence>
<dbReference type="InterPro" id="IPR051259">
    <property type="entry name" value="rRNA_Methyltransferase"/>
</dbReference>
<dbReference type="InterPro" id="IPR013123">
    <property type="entry name" value="SpoU_subst-bd"/>
</dbReference>
<dbReference type="CDD" id="cd18106">
    <property type="entry name" value="SpoU-like_RNMTL1"/>
    <property type="match status" value="1"/>
</dbReference>
<evidence type="ECO:0000256" key="1">
    <source>
        <dbReference type="ARBA" id="ARBA00007228"/>
    </source>
</evidence>
<feature type="domain" description="RNA 2-O ribose methyltransferase substrate binding" evidence="5">
    <location>
        <begin position="81"/>
        <end position="151"/>
    </location>
</feature>
<evidence type="ECO:0000259" key="5">
    <source>
        <dbReference type="SMART" id="SM00967"/>
    </source>
</evidence>
<sequence>MLRKNYMGMVIRWRQSLNVLPARGLSKQVQKTDEDEDDTKPSMSHPTRHAFQKLAFGDTLLSQTMMKVKSKKTREKSGLIMLEGRRIIQEAIDAGCDPTSIFFSRTEDLDMLTLPQKTLKIYKTPYNEMKVWSNLTTPPGIIGIFKKPPPIPETRSSLSLTLICDQIREPGNLGSMIRNCAGVGVRRVILTPGCTDLWDDKVLRGSAGAHFKVRVHSDVDWPEIEDLVKAENSKLLLAAAETSKNGFGRLLPVIPYSTCDYSTSHNFLVIGGETESLSNAAYEVAARTNGSILTIPLANEVESLNSVSAACVIMFEIRKQLKSQPC</sequence>
<dbReference type="GO" id="GO:0006396">
    <property type="term" value="P:RNA processing"/>
    <property type="evidence" value="ECO:0007669"/>
    <property type="project" value="InterPro"/>
</dbReference>
<dbReference type="GO" id="GO:0008173">
    <property type="term" value="F:RNA methyltransferase activity"/>
    <property type="evidence" value="ECO:0007669"/>
    <property type="project" value="InterPro"/>
</dbReference>
<reference evidence="7" key="2">
    <citation type="submission" date="2014-07" db="EMBL/GenBank/DDBJ databases">
        <authorList>
            <person name="Hull J."/>
        </authorList>
    </citation>
    <scope>NUCLEOTIDE SEQUENCE</scope>
</reference>